<gene>
    <name evidence="6" type="ORF">GGI15_000865</name>
</gene>
<keyword evidence="3" id="KW-0496">Mitochondrion</keyword>
<keyword evidence="7" id="KW-1185">Reference proteome</keyword>
<dbReference type="GO" id="GO:0042030">
    <property type="term" value="F:ATPase inhibitor activity"/>
    <property type="evidence" value="ECO:0007669"/>
    <property type="project" value="InterPro"/>
</dbReference>
<evidence type="ECO:0000313" key="6">
    <source>
        <dbReference type="EMBL" id="KAJ2787259.1"/>
    </source>
</evidence>
<evidence type="ECO:0000256" key="1">
    <source>
        <dbReference type="ARBA" id="ARBA00004173"/>
    </source>
</evidence>
<evidence type="ECO:0000256" key="2">
    <source>
        <dbReference type="ARBA" id="ARBA00010901"/>
    </source>
</evidence>
<sequence length="80" mass="9138">MLARTLQRNVRTVATPLQAAIGQSRQYADDKFKERETAAENQYIHKKQEEQIKALQEQLAKAEKRASELQAQVDGKNAKK</sequence>
<proteinExistence type="inferred from homology"/>
<organism evidence="6 7">
    <name type="scientific">Coemansia interrupta</name>
    <dbReference type="NCBI Taxonomy" id="1126814"/>
    <lineage>
        <taxon>Eukaryota</taxon>
        <taxon>Fungi</taxon>
        <taxon>Fungi incertae sedis</taxon>
        <taxon>Zoopagomycota</taxon>
        <taxon>Kickxellomycotina</taxon>
        <taxon>Kickxellomycetes</taxon>
        <taxon>Kickxellales</taxon>
        <taxon>Kickxellaceae</taxon>
        <taxon>Coemansia</taxon>
    </lineage>
</organism>
<dbReference type="EMBL" id="JANBUM010000028">
    <property type="protein sequence ID" value="KAJ2787259.1"/>
    <property type="molecule type" value="Genomic_DNA"/>
</dbReference>
<keyword evidence="5" id="KW-0175">Coiled coil</keyword>
<evidence type="ECO:0000256" key="3">
    <source>
        <dbReference type="ARBA" id="ARBA00023128"/>
    </source>
</evidence>
<dbReference type="AlphaFoldDB" id="A0A9W8LNG9"/>
<reference evidence="6" key="1">
    <citation type="submission" date="2022-07" db="EMBL/GenBank/DDBJ databases">
        <title>Phylogenomic reconstructions and comparative analyses of Kickxellomycotina fungi.</title>
        <authorList>
            <person name="Reynolds N.K."/>
            <person name="Stajich J.E."/>
            <person name="Barry K."/>
            <person name="Grigoriev I.V."/>
            <person name="Crous P."/>
            <person name="Smith M.E."/>
        </authorList>
    </citation>
    <scope>NUCLEOTIDE SEQUENCE</scope>
    <source>
        <strain evidence="6">BCRC 34489</strain>
    </source>
</reference>
<protein>
    <recommendedName>
        <fullName evidence="4">ATPase inhibitor, mitochondrial</fullName>
    </recommendedName>
</protein>
<comment type="subcellular location">
    <subcellularLocation>
        <location evidence="1">Mitochondrion</location>
    </subcellularLocation>
</comment>
<dbReference type="Gene3D" id="1.20.5.500">
    <property type="entry name" value="Single helix bin"/>
    <property type="match status" value="1"/>
</dbReference>
<dbReference type="OrthoDB" id="5532350at2759"/>
<comment type="caution">
    <text evidence="6">The sequence shown here is derived from an EMBL/GenBank/DDBJ whole genome shotgun (WGS) entry which is preliminary data.</text>
</comment>
<dbReference type="Proteomes" id="UP001140172">
    <property type="component" value="Unassembled WGS sequence"/>
</dbReference>
<evidence type="ECO:0000256" key="5">
    <source>
        <dbReference type="SAM" id="Coils"/>
    </source>
</evidence>
<dbReference type="GO" id="GO:0005739">
    <property type="term" value="C:mitochondrion"/>
    <property type="evidence" value="ECO:0007669"/>
    <property type="project" value="UniProtKB-SubCell"/>
</dbReference>
<dbReference type="InterPro" id="IPR007648">
    <property type="entry name" value="ATPase_inhibitor_mt"/>
</dbReference>
<accession>A0A9W8LNG9</accession>
<comment type="function">
    <text evidence="4">Inhibits the enzyme activity of ATPase.</text>
</comment>
<name>A0A9W8LNG9_9FUNG</name>
<comment type="similarity">
    <text evidence="2 4">Belongs to the ATPase inhibitor family.</text>
</comment>
<dbReference type="Pfam" id="PF04568">
    <property type="entry name" value="IATP"/>
    <property type="match status" value="1"/>
</dbReference>
<evidence type="ECO:0000256" key="4">
    <source>
        <dbReference type="RuleBase" id="RU368087"/>
    </source>
</evidence>
<evidence type="ECO:0000313" key="7">
    <source>
        <dbReference type="Proteomes" id="UP001140172"/>
    </source>
</evidence>
<feature type="coiled-coil region" evidence="5">
    <location>
        <begin position="45"/>
        <end position="79"/>
    </location>
</feature>